<evidence type="ECO:0000259" key="5">
    <source>
        <dbReference type="PROSITE" id="PS01124"/>
    </source>
</evidence>
<dbReference type="SUPFAM" id="SSF46689">
    <property type="entry name" value="Homeodomain-like"/>
    <property type="match status" value="1"/>
</dbReference>
<organism evidence="6 7">
    <name type="scientific">Paenibacillus agaridevorans</name>
    <dbReference type="NCBI Taxonomy" id="171404"/>
    <lineage>
        <taxon>Bacteria</taxon>
        <taxon>Bacillati</taxon>
        <taxon>Bacillota</taxon>
        <taxon>Bacilli</taxon>
        <taxon>Bacillales</taxon>
        <taxon>Paenibacillaceae</taxon>
        <taxon>Paenibacillus</taxon>
    </lineage>
</organism>
<sequence length="751" mass="86429">MKNNWFHKLLVSYLPAFVIICLSMLLMSYLSLMEMSKKSTEQAHTALVQNVNKLIDQRLESVNSLMNYEIKNNVAINNFYDDAFNSDRYYTDVQAAVAVKKLLNDNPFIESIYLFRVPDQMVLSPSRLVNLDQFDDKGYIGATLNSRTAYSWKPRTVKTSVEANGNADIAERRVVSLAKNTNLKNYSFMIVNVNINQVSELLYSMIDKDTTFIHLIDPEGKVIVSTDPSQQYNSSPSGGKIIASAKSAYTGWLVSSGSKVGGIVAFVSSLFYLWMVLSFMIMLAGLIWIIYVSRRNYRPIKTIMERISVLPGSKETETKRSNADIDEFQYIETTIDSLMQESSSLQEKYKETSLFRKKHILLSMLGLEQGNGITKWEEELKLLGLRWTKHGAVAVIVEIDQYSRFIKEYKNDHHLLKFVLSNVAREVAESKGFSVWSEWIDQSRMVILYFLAGNEGEENALKDNCELLRDWVAQNLDFTITIGIGPLAQHIEQIQSSFRKAAVIVGYKSSLGINQVIMAAQVINRPKGELFKQLQCIRSTSQLFRAGDSQWELHFQEMYEDLKLQLYAYDDLTSLMQVLISHLQKELSELPEELYAIWRDEAYQNLIKELEQNETLDEIFAAFKAIMQNSLLKMNEIRENKTSHQMVMNIKQYITDNFQNPDLSLTHLNEAFGLNAKYLSRLFRESFGVKFLEYVTSYRIEKAQQLLVETDKTIQDIGQEVGYEQSLTFIRVFKKQTGETPGQYRKMKMNK</sequence>
<evidence type="ECO:0000256" key="1">
    <source>
        <dbReference type="ARBA" id="ARBA00023015"/>
    </source>
</evidence>
<evidence type="ECO:0000256" key="3">
    <source>
        <dbReference type="ARBA" id="ARBA00023163"/>
    </source>
</evidence>
<keyword evidence="4" id="KW-0812">Transmembrane</keyword>
<dbReference type="PROSITE" id="PS01124">
    <property type="entry name" value="HTH_ARAC_FAMILY_2"/>
    <property type="match status" value="1"/>
</dbReference>
<keyword evidence="1" id="KW-0805">Transcription regulation</keyword>
<dbReference type="PRINTS" id="PR00032">
    <property type="entry name" value="HTHARAC"/>
</dbReference>
<dbReference type="Proteomes" id="UP000245202">
    <property type="component" value="Unassembled WGS sequence"/>
</dbReference>
<dbReference type="PANTHER" id="PTHR43280">
    <property type="entry name" value="ARAC-FAMILY TRANSCRIPTIONAL REGULATOR"/>
    <property type="match status" value="1"/>
</dbReference>
<protein>
    <submittedName>
        <fullName evidence="6">AraC family transcriptional regulator</fullName>
    </submittedName>
</protein>
<keyword evidence="3" id="KW-0804">Transcription</keyword>
<dbReference type="Pfam" id="PF17853">
    <property type="entry name" value="GGDEF_2"/>
    <property type="match status" value="1"/>
</dbReference>
<dbReference type="InterPro" id="IPR041522">
    <property type="entry name" value="CdaR_GGDEF"/>
</dbReference>
<dbReference type="EMBL" id="BDQX01000028">
    <property type="protein sequence ID" value="GBG05892.1"/>
    <property type="molecule type" value="Genomic_DNA"/>
</dbReference>
<evidence type="ECO:0000256" key="4">
    <source>
        <dbReference type="SAM" id="Phobius"/>
    </source>
</evidence>
<keyword evidence="7" id="KW-1185">Reference proteome</keyword>
<dbReference type="InterPro" id="IPR018060">
    <property type="entry name" value="HTH_AraC"/>
</dbReference>
<dbReference type="InterPro" id="IPR020449">
    <property type="entry name" value="Tscrpt_reg_AraC-type_HTH"/>
</dbReference>
<dbReference type="Gene3D" id="1.10.10.60">
    <property type="entry name" value="Homeodomain-like"/>
    <property type="match status" value="2"/>
</dbReference>
<evidence type="ECO:0000256" key="2">
    <source>
        <dbReference type="ARBA" id="ARBA00023125"/>
    </source>
</evidence>
<evidence type="ECO:0000313" key="7">
    <source>
        <dbReference type="Proteomes" id="UP000245202"/>
    </source>
</evidence>
<reference evidence="6 7" key="1">
    <citation type="submission" date="2017-08" db="EMBL/GenBank/DDBJ databases">
        <title>Substantial Increase in Enzyme Production by Combined Drug-Resistance Mutations in Paenibacillus agaridevorans.</title>
        <authorList>
            <person name="Tanaka Y."/>
            <person name="Funane K."/>
            <person name="Hosaka T."/>
            <person name="Shiwa Y."/>
            <person name="Fujita N."/>
            <person name="Miyazaki T."/>
            <person name="Yoshikawa H."/>
            <person name="Murakami K."/>
            <person name="Kasahara K."/>
            <person name="Inaoka T."/>
            <person name="Hiraga Y."/>
            <person name="Ochi K."/>
        </authorList>
    </citation>
    <scope>NUCLEOTIDE SEQUENCE [LARGE SCALE GENOMIC DNA]</scope>
    <source>
        <strain evidence="6 7">T-3040</strain>
    </source>
</reference>
<dbReference type="SMART" id="SM00342">
    <property type="entry name" value="HTH_ARAC"/>
    <property type="match status" value="1"/>
</dbReference>
<feature type="transmembrane region" description="Helical" evidence="4">
    <location>
        <begin position="12"/>
        <end position="32"/>
    </location>
</feature>
<dbReference type="AlphaFoldDB" id="A0A2R5EH42"/>
<keyword evidence="4" id="KW-1133">Transmembrane helix</keyword>
<dbReference type="InterPro" id="IPR009057">
    <property type="entry name" value="Homeodomain-like_sf"/>
</dbReference>
<gene>
    <name evidence="6" type="ORF">PAT3040_00377</name>
</gene>
<dbReference type="PROSITE" id="PS00041">
    <property type="entry name" value="HTH_ARAC_FAMILY_1"/>
    <property type="match status" value="1"/>
</dbReference>
<dbReference type="GO" id="GO:0043565">
    <property type="term" value="F:sequence-specific DNA binding"/>
    <property type="evidence" value="ECO:0007669"/>
    <property type="project" value="InterPro"/>
</dbReference>
<evidence type="ECO:0000313" key="6">
    <source>
        <dbReference type="EMBL" id="GBG05892.1"/>
    </source>
</evidence>
<dbReference type="Pfam" id="PF12833">
    <property type="entry name" value="HTH_18"/>
    <property type="match status" value="1"/>
</dbReference>
<accession>A0A2R5EH42</accession>
<feature type="transmembrane region" description="Helical" evidence="4">
    <location>
        <begin position="263"/>
        <end position="291"/>
    </location>
</feature>
<dbReference type="InterPro" id="IPR018062">
    <property type="entry name" value="HTH_AraC-typ_CS"/>
</dbReference>
<name>A0A2R5EH42_9BACL</name>
<proteinExistence type="predicted"/>
<keyword evidence="4" id="KW-0472">Membrane</keyword>
<keyword evidence="2" id="KW-0238">DNA-binding</keyword>
<dbReference type="PANTHER" id="PTHR43280:SF28">
    <property type="entry name" value="HTH-TYPE TRANSCRIPTIONAL ACTIVATOR RHAS"/>
    <property type="match status" value="1"/>
</dbReference>
<comment type="caution">
    <text evidence="6">The sequence shown here is derived from an EMBL/GenBank/DDBJ whole genome shotgun (WGS) entry which is preliminary data.</text>
</comment>
<dbReference type="GO" id="GO:0003700">
    <property type="term" value="F:DNA-binding transcription factor activity"/>
    <property type="evidence" value="ECO:0007669"/>
    <property type="project" value="InterPro"/>
</dbReference>
<feature type="domain" description="HTH araC/xylS-type" evidence="5">
    <location>
        <begin position="648"/>
        <end position="747"/>
    </location>
</feature>